<dbReference type="STRING" id="269670.SAMN02982927_02508"/>
<proteinExistence type="predicted"/>
<dbReference type="Proteomes" id="UP000198752">
    <property type="component" value="Unassembled WGS sequence"/>
</dbReference>
<name>A0A1I2U0M7_9BACL</name>
<protein>
    <submittedName>
        <fullName evidence="1">Uncharacterized protein</fullName>
    </submittedName>
</protein>
<dbReference type="OrthoDB" id="2990969at2"/>
<keyword evidence="2" id="KW-1185">Reference proteome</keyword>
<evidence type="ECO:0000313" key="2">
    <source>
        <dbReference type="Proteomes" id="UP000198752"/>
    </source>
</evidence>
<organism evidence="1 2">
    <name type="scientific">Sporolactobacillus nakayamae</name>
    <dbReference type="NCBI Taxonomy" id="269670"/>
    <lineage>
        <taxon>Bacteria</taxon>
        <taxon>Bacillati</taxon>
        <taxon>Bacillota</taxon>
        <taxon>Bacilli</taxon>
        <taxon>Bacillales</taxon>
        <taxon>Sporolactobacillaceae</taxon>
        <taxon>Sporolactobacillus</taxon>
    </lineage>
</organism>
<dbReference type="AlphaFoldDB" id="A0A1I2U0M7"/>
<sequence length="77" mass="9076">MYQEKLKNLEAVRSDIGEDLFRRICASVITEHYATAMRTRHSEVNKTMLHQLVNLHLREIGVEEVSYGFIRRVDRVC</sequence>
<evidence type="ECO:0000313" key="1">
    <source>
        <dbReference type="EMBL" id="SFG70715.1"/>
    </source>
</evidence>
<reference evidence="2" key="1">
    <citation type="submission" date="2016-10" db="EMBL/GenBank/DDBJ databases">
        <authorList>
            <person name="Varghese N."/>
            <person name="Submissions S."/>
        </authorList>
    </citation>
    <scope>NUCLEOTIDE SEQUENCE [LARGE SCALE GENOMIC DNA]</scope>
    <source>
        <strain evidence="2">ATCC 700379</strain>
    </source>
</reference>
<accession>A0A1I2U0M7</accession>
<dbReference type="RefSeq" id="WP_093673464.1">
    <property type="nucleotide sequence ID" value="NZ_FOOY01000018.1"/>
</dbReference>
<gene>
    <name evidence="1" type="ORF">SAMN02982927_02508</name>
</gene>
<dbReference type="EMBL" id="FOOY01000018">
    <property type="protein sequence ID" value="SFG70715.1"/>
    <property type="molecule type" value="Genomic_DNA"/>
</dbReference>